<dbReference type="CDD" id="cd06171">
    <property type="entry name" value="Sigma70_r4"/>
    <property type="match status" value="1"/>
</dbReference>
<evidence type="ECO:0000256" key="5">
    <source>
        <dbReference type="ARBA" id="ARBA00023163"/>
    </source>
</evidence>
<dbReference type="SUPFAM" id="SSF88659">
    <property type="entry name" value="Sigma3 and sigma4 domains of RNA polymerase sigma factors"/>
    <property type="match status" value="1"/>
</dbReference>
<dbReference type="InterPro" id="IPR013249">
    <property type="entry name" value="RNA_pol_sigma70_r4_t2"/>
</dbReference>
<gene>
    <name evidence="8" type="primary">sigK_1</name>
    <name evidence="8" type="ORF">ACWI_36450</name>
</gene>
<dbReference type="NCBIfam" id="TIGR02937">
    <property type="entry name" value="sigma70-ECF"/>
    <property type="match status" value="1"/>
</dbReference>
<evidence type="ECO:0000313" key="8">
    <source>
        <dbReference type="EMBL" id="OFV68882.1"/>
    </source>
</evidence>
<keyword evidence="3" id="KW-0731">Sigma factor</keyword>
<feature type="domain" description="RNA polymerase sigma-70 region 2" evidence="6">
    <location>
        <begin position="42"/>
        <end position="109"/>
    </location>
</feature>
<evidence type="ECO:0000259" key="7">
    <source>
        <dbReference type="Pfam" id="PF08281"/>
    </source>
</evidence>
<dbReference type="InterPro" id="IPR007627">
    <property type="entry name" value="RNA_pol_sigma70_r2"/>
</dbReference>
<dbReference type="Pfam" id="PF08281">
    <property type="entry name" value="Sigma70_r4_2"/>
    <property type="match status" value="1"/>
</dbReference>
<evidence type="ECO:0000313" key="9">
    <source>
        <dbReference type="Proteomes" id="UP000176244"/>
    </source>
</evidence>
<organism evidence="8 9">
    <name type="scientific">Acetobacterium wieringae</name>
    <dbReference type="NCBI Taxonomy" id="52694"/>
    <lineage>
        <taxon>Bacteria</taxon>
        <taxon>Bacillati</taxon>
        <taxon>Bacillota</taxon>
        <taxon>Clostridia</taxon>
        <taxon>Eubacteriales</taxon>
        <taxon>Eubacteriaceae</taxon>
        <taxon>Acetobacterium</taxon>
    </lineage>
</organism>
<evidence type="ECO:0000256" key="4">
    <source>
        <dbReference type="ARBA" id="ARBA00023125"/>
    </source>
</evidence>
<dbReference type="RefSeq" id="WP_084633890.1">
    <property type="nucleotide sequence ID" value="NZ_JBCFAW010000005.1"/>
</dbReference>
<dbReference type="InterPro" id="IPR039425">
    <property type="entry name" value="RNA_pol_sigma-70-like"/>
</dbReference>
<name>A0A1F2PDC4_9FIRM</name>
<keyword evidence="5" id="KW-0804">Transcription</keyword>
<dbReference type="InterPro" id="IPR014284">
    <property type="entry name" value="RNA_pol_sigma-70_dom"/>
</dbReference>
<dbReference type="GO" id="GO:0016987">
    <property type="term" value="F:sigma factor activity"/>
    <property type="evidence" value="ECO:0007669"/>
    <property type="project" value="UniProtKB-KW"/>
</dbReference>
<comment type="similarity">
    <text evidence="1">Belongs to the sigma-70 factor family. ECF subfamily.</text>
</comment>
<keyword evidence="4" id="KW-0238">DNA-binding</keyword>
<dbReference type="AlphaFoldDB" id="A0A1F2PDC4"/>
<evidence type="ECO:0000256" key="2">
    <source>
        <dbReference type="ARBA" id="ARBA00023015"/>
    </source>
</evidence>
<dbReference type="InterPro" id="IPR013325">
    <property type="entry name" value="RNA_pol_sigma_r2"/>
</dbReference>
<evidence type="ECO:0000259" key="6">
    <source>
        <dbReference type="Pfam" id="PF04542"/>
    </source>
</evidence>
<dbReference type="GO" id="GO:0006352">
    <property type="term" value="P:DNA-templated transcription initiation"/>
    <property type="evidence" value="ECO:0007669"/>
    <property type="project" value="InterPro"/>
</dbReference>
<sequence>MKLFLSMMVLNDTVSTEKQKLNIDEAIFTRIANDDMAAFEELYRLTERTVYAFVLSTLKNHDDTLDVVQDTYLKIRAAAHLYQPMGKPMAWVFTIARNLSISKIRSKQKNDCIEMTDLENDLNFSYVSDQEDRLVIQTALKILSSEEIEIILLHAISGFTHREIAKNLDMKLSTVLSKYHRGLKKLKKYLIEQEVLR</sequence>
<dbReference type="Gene3D" id="1.10.10.10">
    <property type="entry name" value="Winged helix-like DNA-binding domain superfamily/Winged helix DNA-binding domain"/>
    <property type="match status" value="1"/>
</dbReference>
<evidence type="ECO:0000256" key="1">
    <source>
        <dbReference type="ARBA" id="ARBA00010641"/>
    </source>
</evidence>
<dbReference type="EMBL" id="LKEU01000055">
    <property type="protein sequence ID" value="OFV68882.1"/>
    <property type="molecule type" value="Genomic_DNA"/>
</dbReference>
<protein>
    <submittedName>
        <fullName evidence="8">ECF RNA polymerase sigma factor SigK</fullName>
    </submittedName>
</protein>
<dbReference type="STRING" id="52694.ACWI_36450"/>
<dbReference type="PANTHER" id="PTHR43133:SF8">
    <property type="entry name" value="RNA POLYMERASE SIGMA FACTOR HI_1459-RELATED"/>
    <property type="match status" value="1"/>
</dbReference>
<dbReference type="InterPro" id="IPR013324">
    <property type="entry name" value="RNA_pol_sigma_r3/r4-like"/>
</dbReference>
<dbReference type="InterPro" id="IPR036388">
    <property type="entry name" value="WH-like_DNA-bd_sf"/>
</dbReference>
<dbReference type="Pfam" id="PF04542">
    <property type="entry name" value="Sigma70_r2"/>
    <property type="match status" value="1"/>
</dbReference>
<dbReference type="PANTHER" id="PTHR43133">
    <property type="entry name" value="RNA POLYMERASE ECF-TYPE SIGMA FACTO"/>
    <property type="match status" value="1"/>
</dbReference>
<dbReference type="Gene3D" id="1.10.1740.10">
    <property type="match status" value="1"/>
</dbReference>
<dbReference type="OrthoDB" id="9795666at2"/>
<dbReference type="Proteomes" id="UP000176244">
    <property type="component" value="Unassembled WGS sequence"/>
</dbReference>
<keyword evidence="2" id="KW-0805">Transcription regulation</keyword>
<accession>A0A1F2PDC4</accession>
<comment type="caution">
    <text evidence="8">The sequence shown here is derived from an EMBL/GenBank/DDBJ whole genome shotgun (WGS) entry which is preliminary data.</text>
</comment>
<feature type="domain" description="RNA polymerase sigma factor 70 region 4 type 2" evidence="7">
    <location>
        <begin position="135"/>
        <end position="186"/>
    </location>
</feature>
<evidence type="ECO:0000256" key="3">
    <source>
        <dbReference type="ARBA" id="ARBA00023082"/>
    </source>
</evidence>
<dbReference type="SUPFAM" id="SSF88946">
    <property type="entry name" value="Sigma2 domain of RNA polymerase sigma factors"/>
    <property type="match status" value="1"/>
</dbReference>
<proteinExistence type="inferred from homology"/>
<dbReference type="GO" id="GO:0003677">
    <property type="term" value="F:DNA binding"/>
    <property type="evidence" value="ECO:0007669"/>
    <property type="project" value="UniProtKB-KW"/>
</dbReference>
<reference evidence="8 9" key="1">
    <citation type="submission" date="2015-09" db="EMBL/GenBank/DDBJ databases">
        <title>Genome sequence of Acetobacterium wieringae DSM 1911.</title>
        <authorList>
            <person name="Poehlein A."/>
            <person name="Bengelsdorf F.R."/>
            <person name="Schiel-Bengelsdorf B."/>
            <person name="Duerre P."/>
            <person name="Daniel R."/>
        </authorList>
    </citation>
    <scope>NUCLEOTIDE SEQUENCE [LARGE SCALE GENOMIC DNA]</scope>
    <source>
        <strain evidence="8 9">DSM 1911</strain>
    </source>
</reference>